<organism evidence="1 2">
    <name type="scientific">Clostridium sporogenes</name>
    <dbReference type="NCBI Taxonomy" id="1509"/>
    <lineage>
        <taxon>Bacteria</taxon>
        <taxon>Bacillati</taxon>
        <taxon>Bacillota</taxon>
        <taxon>Clostridia</taxon>
        <taxon>Eubacteriales</taxon>
        <taxon>Clostridiaceae</taxon>
        <taxon>Clostridium</taxon>
    </lineage>
</organism>
<protein>
    <submittedName>
        <fullName evidence="1">Putative phnB protein</fullName>
    </submittedName>
</protein>
<accession>A0A1J1CRI8</accession>
<dbReference type="Proteomes" id="UP000182204">
    <property type="component" value="Chromosome"/>
</dbReference>
<dbReference type="RefSeq" id="WP_003401845.1">
    <property type="nucleotide sequence ID" value="NZ_CP013241.1"/>
</dbReference>
<dbReference type="EMBL" id="CP013243">
    <property type="protein sequence ID" value="APH17329.1"/>
    <property type="molecule type" value="Genomic_DNA"/>
</dbReference>
<name>A0A1J1CRI8_CLOSG</name>
<reference evidence="1 2" key="1">
    <citation type="submission" date="2015-11" db="EMBL/GenBank/DDBJ databases">
        <authorList>
            <person name="Hill K.K."/>
            <person name="Shirey T.B."/>
            <person name="Raphael B."/>
            <person name="Daligault H.E."/>
            <person name="Davenport K.W."/>
            <person name="Bruce D.C."/>
            <person name="Foley B.T."/>
            <person name="Johnson S.L."/>
        </authorList>
    </citation>
    <scope>NUCLEOTIDE SEQUENCE [LARGE SCALE GENOMIC DNA]</scope>
    <source>
        <strain evidence="1 2">CDC_1632</strain>
    </source>
</reference>
<dbReference type="AlphaFoldDB" id="A0A1J1CRI8"/>
<evidence type="ECO:0000313" key="1">
    <source>
        <dbReference type="EMBL" id="APH17329.1"/>
    </source>
</evidence>
<gene>
    <name evidence="1" type="ORF">NPD5_3790</name>
</gene>
<sequence length="62" mass="7533">MKEVLKFYKGKLELKERRIVEYVEEKNSCEGFKSSKREIEYSVLKAEIEMLKRFIDDLEDIK</sequence>
<proteinExistence type="predicted"/>
<evidence type="ECO:0000313" key="2">
    <source>
        <dbReference type="Proteomes" id="UP000182204"/>
    </source>
</evidence>